<dbReference type="GO" id="GO:0016020">
    <property type="term" value="C:membrane"/>
    <property type="evidence" value="ECO:0007669"/>
    <property type="project" value="UniProtKB-SubCell"/>
</dbReference>
<feature type="transmembrane region" description="Helical" evidence="7">
    <location>
        <begin position="200"/>
        <end position="218"/>
    </location>
</feature>
<evidence type="ECO:0000256" key="1">
    <source>
        <dbReference type="ARBA" id="ARBA00004141"/>
    </source>
</evidence>
<protein>
    <submittedName>
        <fullName evidence="9">7d713350-e057-4131-b814-43903a6605b1</fullName>
    </submittedName>
</protein>
<dbReference type="Proteomes" id="UP000289323">
    <property type="component" value="Unassembled WGS sequence"/>
</dbReference>
<organism evidence="9 10">
    <name type="scientific">Thermothielavioides terrestris</name>
    <dbReference type="NCBI Taxonomy" id="2587410"/>
    <lineage>
        <taxon>Eukaryota</taxon>
        <taxon>Fungi</taxon>
        <taxon>Dikarya</taxon>
        <taxon>Ascomycota</taxon>
        <taxon>Pezizomycotina</taxon>
        <taxon>Sordariomycetes</taxon>
        <taxon>Sordariomycetidae</taxon>
        <taxon>Sordariales</taxon>
        <taxon>Chaetomiaceae</taxon>
        <taxon>Thermothielavioides</taxon>
    </lineage>
</organism>
<feature type="transmembrane region" description="Helical" evidence="7">
    <location>
        <begin position="269"/>
        <end position="288"/>
    </location>
</feature>
<feature type="transmembrane region" description="Helical" evidence="7">
    <location>
        <begin position="230"/>
        <end position="249"/>
    </location>
</feature>
<gene>
    <name evidence="9" type="ORF">TT172_LOCUS6777</name>
</gene>
<keyword evidence="2 7" id="KW-0812">Transmembrane</keyword>
<evidence type="ECO:0000256" key="6">
    <source>
        <dbReference type="SAM" id="MobiDB-lite"/>
    </source>
</evidence>
<evidence type="ECO:0000256" key="7">
    <source>
        <dbReference type="SAM" id="Phobius"/>
    </source>
</evidence>
<feature type="transmembrane region" description="Helical" evidence="7">
    <location>
        <begin position="33"/>
        <end position="54"/>
    </location>
</feature>
<evidence type="ECO:0000256" key="4">
    <source>
        <dbReference type="ARBA" id="ARBA00023136"/>
    </source>
</evidence>
<evidence type="ECO:0000313" key="10">
    <source>
        <dbReference type="Proteomes" id="UP000289323"/>
    </source>
</evidence>
<dbReference type="PANTHER" id="PTHR33048">
    <property type="entry name" value="PTH11-LIKE INTEGRAL MEMBRANE PROTEIN (AFU_ORTHOLOGUE AFUA_5G11245)"/>
    <property type="match status" value="1"/>
</dbReference>
<evidence type="ECO:0000313" key="9">
    <source>
        <dbReference type="EMBL" id="SPQ24358.1"/>
    </source>
</evidence>
<proteinExistence type="inferred from homology"/>
<dbReference type="InterPro" id="IPR049326">
    <property type="entry name" value="Rhodopsin_dom_fungi"/>
</dbReference>
<dbReference type="Pfam" id="PF20684">
    <property type="entry name" value="Fung_rhodopsin"/>
    <property type="match status" value="1"/>
</dbReference>
<reference evidence="9 10" key="1">
    <citation type="submission" date="2018-04" db="EMBL/GenBank/DDBJ databases">
        <authorList>
            <person name="Huttner S."/>
            <person name="Dainat J."/>
        </authorList>
    </citation>
    <scope>NUCLEOTIDE SEQUENCE [LARGE SCALE GENOMIC DNA]</scope>
</reference>
<feature type="transmembrane region" description="Helical" evidence="7">
    <location>
        <begin position="147"/>
        <end position="167"/>
    </location>
</feature>
<feature type="region of interest" description="Disordered" evidence="6">
    <location>
        <begin position="306"/>
        <end position="345"/>
    </location>
</feature>
<accession>A0A446BPE8</accession>
<keyword evidence="3 7" id="KW-1133">Transmembrane helix</keyword>
<feature type="transmembrane region" description="Helical" evidence="7">
    <location>
        <begin position="66"/>
        <end position="87"/>
    </location>
</feature>
<comment type="subcellular location">
    <subcellularLocation>
        <location evidence="1">Membrane</location>
        <topology evidence="1">Multi-pass membrane protein</topology>
    </subcellularLocation>
</comment>
<dbReference type="EMBL" id="OUUZ01000013">
    <property type="protein sequence ID" value="SPQ24358.1"/>
    <property type="molecule type" value="Genomic_DNA"/>
</dbReference>
<dbReference type="InterPro" id="IPR052337">
    <property type="entry name" value="SAT4-like"/>
</dbReference>
<comment type="similarity">
    <text evidence="5">Belongs to the SAT4 family.</text>
</comment>
<dbReference type="AlphaFoldDB" id="A0A446BPE8"/>
<evidence type="ECO:0000256" key="2">
    <source>
        <dbReference type="ARBA" id="ARBA00022692"/>
    </source>
</evidence>
<feature type="compositionally biased region" description="Basic and acidic residues" evidence="6">
    <location>
        <begin position="315"/>
        <end position="324"/>
    </location>
</feature>
<evidence type="ECO:0000256" key="5">
    <source>
        <dbReference type="ARBA" id="ARBA00038359"/>
    </source>
</evidence>
<name>A0A446BPE8_9PEZI</name>
<keyword evidence="4 7" id="KW-0472">Membrane</keyword>
<evidence type="ECO:0000259" key="8">
    <source>
        <dbReference type="Pfam" id="PF20684"/>
    </source>
</evidence>
<dbReference type="PANTHER" id="PTHR33048:SF42">
    <property type="entry name" value="INTEGRAL MEMBRANE PROTEIN"/>
    <property type="match status" value="1"/>
</dbReference>
<sequence>MWIQHHHLRKTAAMDLAGLASRDGPPPKEVVNYAGMLEASIWALTAVSGVFLGLRIYCKLTRHRSLLWDDHFLVLSWICILVSSAMLTEGTKFGIGMHSQDVDPTKMPMSSLMSYSAGLAAILAAAWSKTSFAITLLRLSDGWLKWFIWFIILSVNIILGVSATIMWTRCWPVAKLWYSDMEGSCSTLDTMEHYQTFTSVYSGAMDMTLAILPWKIIWNASINKREKTGAMIAMSMGVFSGIIAFLKIISLKDITDIRSTTVDLKIFGTAEPAMSVIAASIPILRAFIRGKATQKTERSIQFVQLSHTPKPSGSDAKRHFDSLVKHASPPSQRLADQREVNPSTS</sequence>
<evidence type="ECO:0000256" key="3">
    <source>
        <dbReference type="ARBA" id="ARBA00022989"/>
    </source>
</evidence>
<feature type="domain" description="Rhodopsin" evidence="8">
    <location>
        <begin position="54"/>
        <end position="289"/>
    </location>
</feature>